<accession>A0A319D1A4</accession>
<feature type="compositionally biased region" description="Gly residues" evidence="1">
    <location>
        <begin position="54"/>
        <end position="70"/>
    </location>
</feature>
<evidence type="ECO:0000313" key="3">
    <source>
        <dbReference type="Proteomes" id="UP000247810"/>
    </source>
</evidence>
<protein>
    <submittedName>
        <fullName evidence="2">Uncharacterized protein</fullName>
    </submittedName>
</protein>
<dbReference type="AlphaFoldDB" id="A0A319D1A4"/>
<evidence type="ECO:0000256" key="1">
    <source>
        <dbReference type="SAM" id="MobiDB-lite"/>
    </source>
</evidence>
<dbReference type="EMBL" id="KZ825949">
    <property type="protein sequence ID" value="PYH91295.1"/>
    <property type="molecule type" value="Genomic_DNA"/>
</dbReference>
<organism evidence="2 3">
    <name type="scientific">Aspergillus ellipticus CBS 707.79</name>
    <dbReference type="NCBI Taxonomy" id="1448320"/>
    <lineage>
        <taxon>Eukaryota</taxon>
        <taxon>Fungi</taxon>
        <taxon>Dikarya</taxon>
        <taxon>Ascomycota</taxon>
        <taxon>Pezizomycotina</taxon>
        <taxon>Eurotiomycetes</taxon>
        <taxon>Eurotiomycetidae</taxon>
        <taxon>Eurotiales</taxon>
        <taxon>Aspergillaceae</taxon>
        <taxon>Aspergillus</taxon>
        <taxon>Aspergillus subgen. Circumdati</taxon>
    </lineage>
</organism>
<dbReference type="Proteomes" id="UP000247810">
    <property type="component" value="Unassembled WGS sequence"/>
</dbReference>
<reference evidence="2 3" key="1">
    <citation type="submission" date="2018-02" db="EMBL/GenBank/DDBJ databases">
        <title>The genomes of Aspergillus section Nigri reveals drivers in fungal speciation.</title>
        <authorList>
            <consortium name="DOE Joint Genome Institute"/>
            <person name="Vesth T.C."/>
            <person name="Nybo J."/>
            <person name="Theobald S."/>
            <person name="Brandl J."/>
            <person name="Frisvad J.C."/>
            <person name="Nielsen K.F."/>
            <person name="Lyhne E.K."/>
            <person name="Kogle M.E."/>
            <person name="Kuo A."/>
            <person name="Riley R."/>
            <person name="Clum A."/>
            <person name="Nolan M."/>
            <person name="Lipzen A."/>
            <person name="Salamov A."/>
            <person name="Henrissat B."/>
            <person name="Wiebenga A."/>
            <person name="De vries R.P."/>
            <person name="Grigoriev I.V."/>
            <person name="Mortensen U.H."/>
            <person name="Andersen M.R."/>
            <person name="Baker S.E."/>
        </authorList>
    </citation>
    <scope>NUCLEOTIDE SEQUENCE [LARGE SCALE GENOMIC DNA]</scope>
    <source>
        <strain evidence="2 3">CBS 707.79</strain>
    </source>
</reference>
<feature type="region of interest" description="Disordered" evidence="1">
    <location>
        <begin position="21"/>
        <end position="70"/>
    </location>
</feature>
<sequence>MREGLHVAVGLRSQVQQPPLVFSPQRVSSSPTPRVAPGVQSGGWCEADGQSRGQAGGGCRWRGGGGETPE</sequence>
<keyword evidence="3" id="KW-1185">Reference proteome</keyword>
<gene>
    <name evidence="2" type="ORF">BO71DRAFT_401463</name>
</gene>
<evidence type="ECO:0000313" key="2">
    <source>
        <dbReference type="EMBL" id="PYH91295.1"/>
    </source>
</evidence>
<name>A0A319D1A4_9EURO</name>
<proteinExistence type="predicted"/>
<dbReference type="VEuPathDB" id="FungiDB:BO71DRAFT_401463"/>